<name>A0AAV5KY46_9ROSI</name>
<dbReference type="Proteomes" id="UP001054252">
    <property type="component" value="Unassembled WGS sequence"/>
</dbReference>
<accession>A0AAV5KY46</accession>
<organism evidence="1 2">
    <name type="scientific">Rubroshorea leprosula</name>
    <dbReference type="NCBI Taxonomy" id="152421"/>
    <lineage>
        <taxon>Eukaryota</taxon>
        <taxon>Viridiplantae</taxon>
        <taxon>Streptophyta</taxon>
        <taxon>Embryophyta</taxon>
        <taxon>Tracheophyta</taxon>
        <taxon>Spermatophyta</taxon>
        <taxon>Magnoliopsida</taxon>
        <taxon>eudicotyledons</taxon>
        <taxon>Gunneridae</taxon>
        <taxon>Pentapetalae</taxon>
        <taxon>rosids</taxon>
        <taxon>malvids</taxon>
        <taxon>Malvales</taxon>
        <taxon>Dipterocarpaceae</taxon>
        <taxon>Rubroshorea</taxon>
    </lineage>
</organism>
<gene>
    <name evidence="1" type="ORF">SLEP1_g38590</name>
</gene>
<protein>
    <recommendedName>
        <fullName evidence="3">Transposase</fullName>
    </recommendedName>
</protein>
<dbReference type="AlphaFoldDB" id="A0AAV5KY46"/>
<dbReference type="EMBL" id="BPVZ01000084">
    <property type="protein sequence ID" value="GKV29685.1"/>
    <property type="molecule type" value="Genomic_DNA"/>
</dbReference>
<comment type="caution">
    <text evidence="1">The sequence shown here is derived from an EMBL/GenBank/DDBJ whole genome shotgun (WGS) entry which is preliminary data.</text>
</comment>
<proteinExistence type="predicted"/>
<evidence type="ECO:0000313" key="1">
    <source>
        <dbReference type="EMBL" id="GKV29685.1"/>
    </source>
</evidence>
<keyword evidence="2" id="KW-1185">Reference proteome</keyword>
<sequence>MFGHVESDRNSTVIRGFDRSVTIALGLSLLFCASKISKL</sequence>
<reference evidence="1 2" key="1">
    <citation type="journal article" date="2021" name="Commun. Biol.">
        <title>The genome of Shorea leprosula (Dipterocarpaceae) highlights the ecological relevance of drought in aseasonal tropical rainforests.</title>
        <authorList>
            <person name="Ng K.K.S."/>
            <person name="Kobayashi M.J."/>
            <person name="Fawcett J.A."/>
            <person name="Hatakeyama M."/>
            <person name="Paape T."/>
            <person name="Ng C.H."/>
            <person name="Ang C.C."/>
            <person name="Tnah L.H."/>
            <person name="Lee C.T."/>
            <person name="Nishiyama T."/>
            <person name="Sese J."/>
            <person name="O'Brien M.J."/>
            <person name="Copetti D."/>
            <person name="Mohd Noor M.I."/>
            <person name="Ong R.C."/>
            <person name="Putra M."/>
            <person name="Sireger I.Z."/>
            <person name="Indrioko S."/>
            <person name="Kosugi Y."/>
            <person name="Izuno A."/>
            <person name="Isagi Y."/>
            <person name="Lee S.L."/>
            <person name="Shimizu K.K."/>
        </authorList>
    </citation>
    <scope>NUCLEOTIDE SEQUENCE [LARGE SCALE GENOMIC DNA]</scope>
    <source>
        <strain evidence="1">214</strain>
    </source>
</reference>
<evidence type="ECO:0008006" key="3">
    <source>
        <dbReference type="Google" id="ProtNLM"/>
    </source>
</evidence>
<evidence type="ECO:0000313" key="2">
    <source>
        <dbReference type="Proteomes" id="UP001054252"/>
    </source>
</evidence>